<dbReference type="AlphaFoldDB" id="A0A6H1ZII3"/>
<accession>A0A6H1ZII3</accession>
<organism evidence="1">
    <name type="scientific">viral metagenome</name>
    <dbReference type="NCBI Taxonomy" id="1070528"/>
    <lineage>
        <taxon>unclassified sequences</taxon>
        <taxon>metagenomes</taxon>
        <taxon>organismal metagenomes</taxon>
    </lineage>
</organism>
<proteinExistence type="predicted"/>
<name>A0A6H1ZII3_9ZZZZ</name>
<gene>
    <name evidence="1" type="ORF">TM448A00732_0026</name>
</gene>
<evidence type="ECO:0000313" key="1">
    <source>
        <dbReference type="EMBL" id="QJA47736.1"/>
    </source>
</evidence>
<sequence length="75" mass="8641">MTYHRIDEEHYQKAIGQFRLQLNGIMSCFRCYGLGNDVNEASEEIVRLAENFGMLVRGKDAPIAVRATPRRRPTE</sequence>
<protein>
    <submittedName>
        <fullName evidence="1">Uncharacterized protein</fullName>
    </submittedName>
</protein>
<dbReference type="EMBL" id="MT144054">
    <property type="protein sequence ID" value="QJA47736.1"/>
    <property type="molecule type" value="Genomic_DNA"/>
</dbReference>
<reference evidence="1" key="1">
    <citation type="submission" date="2020-03" db="EMBL/GenBank/DDBJ databases">
        <title>The deep terrestrial virosphere.</title>
        <authorList>
            <person name="Holmfeldt K."/>
            <person name="Nilsson E."/>
            <person name="Simone D."/>
            <person name="Lopez-Fernandez M."/>
            <person name="Wu X."/>
            <person name="de Brujin I."/>
            <person name="Lundin D."/>
            <person name="Andersson A."/>
            <person name="Bertilsson S."/>
            <person name="Dopson M."/>
        </authorList>
    </citation>
    <scope>NUCLEOTIDE SEQUENCE</scope>
    <source>
        <strain evidence="1">TM448A00732</strain>
    </source>
</reference>